<comment type="caution">
    <text evidence="4">The sequence shown here is derived from an EMBL/GenBank/DDBJ whole genome shotgun (WGS) entry which is preliminary data.</text>
</comment>
<protein>
    <recommendedName>
        <fullName evidence="3">MRH domain-containing protein</fullName>
    </recommendedName>
</protein>
<feature type="domain" description="MRH" evidence="3">
    <location>
        <begin position="1"/>
        <end position="237"/>
    </location>
</feature>
<dbReference type="EMBL" id="MDYQ01000061">
    <property type="protein sequence ID" value="PRP84549.1"/>
    <property type="molecule type" value="Genomic_DNA"/>
</dbReference>
<gene>
    <name evidence="4" type="ORF">PROFUN_05884</name>
</gene>
<reference evidence="4 5" key="1">
    <citation type="journal article" date="2018" name="Genome Biol. Evol.">
        <title>Multiple Roots of Fruiting Body Formation in Amoebozoa.</title>
        <authorList>
            <person name="Hillmann F."/>
            <person name="Forbes G."/>
            <person name="Novohradska S."/>
            <person name="Ferling I."/>
            <person name="Riege K."/>
            <person name="Groth M."/>
            <person name="Westermann M."/>
            <person name="Marz M."/>
            <person name="Spaller T."/>
            <person name="Winckler T."/>
            <person name="Schaap P."/>
            <person name="Glockner G."/>
        </authorList>
    </citation>
    <scope>NUCLEOTIDE SEQUENCE [LARGE SCALE GENOMIC DNA]</scope>
    <source>
        <strain evidence="4 5">Jena</strain>
    </source>
</reference>
<dbReference type="InParanoid" id="A0A2P6NKT5"/>
<keyword evidence="5" id="KW-1185">Reference proteome</keyword>
<keyword evidence="1" id="KW-0732">Signal</keyword>
<name>A0A2P6NKT5_9EUKA</name>
<dbReference type="Proteomes" id="UP000241769">
    <property type="component" value="Unassembled WGS sequence"/>
</dbReference>
<dbReference type="Gene3D" id="2.70.130.10">
    <property type="entry name" value="Mannose-6-phosphate receptor binding domain"/>
    <property type="match status" value="1"/>
</dbReference>
<dbReference type="PROSITE" id="PS51914">
    <property type="entry name" value="MRH"/>
    <property type="match status" value="1"/>
</dbReference>
<evidence type="ECO:0000256" key="2">
    <source>
        <dbReference type="ARBA" id="ARBA00023157"/>
    </source>
</evidence>
<dbReference type="AlphaFoldDB" id="A0A2P6NKT5"/>
<organism evidence="4 5">
    <name type="scientific">Planoprotostelium fungivorum</name>
    <dbReference type="NCBI Taxonomy" id="1890364"/>
    <lineage>
        <taxon>Eukaryota</taxon>
        <taxon>Amoebozoa</taxon>
        <taxon>Evosea</taxon>
        <taxon>Variosea</taxon>
        <taxon>Cavosteliida</taxon>
        <taxon>Cavosteliaceae</taxon>
        <taxon>Planoprotostelium</taxon>
    </lineage>
</organism>
<dbReference type="InterPro" id="IPR044865">
    <property type="entry name" value="MRH_dom"/>
</dbReference>
<evidence type="ECO:0000313" key="5">
    <source>
        <dbReference type="Proteomes" id="UP000241769"/>
    </source>
</evidence>
<keyword evidence="2" id="KW-1015">Disulfide bond</keyword>
<proteinExistence type="predicted"/>
<evidence type="ECO:0000259" key="3">
    <source>
        <dbReference type="PROSITE" id="PS51914"/>
    </source>
</evidence>
<sequence length="247" mass="27383">MCTMVGEAKYQAHFGNQWSGLIKSIVTDYKEEYTINFCRPTFRSCNSKRSVSVCLSNDYDEPIEGVSYVPAPATDILKQPTSVRIDLICDPSVKVLNAHVLSDERLHTDTNGERYDISGLRNDSADYRFTVKTNDGNEIVVINFCRDLLTSCDSDTKEPAVNISWNEDDGIAADAGAKRGISYVPAPGISVFEETTTVRIDLICNPEAKTLKDLTYKKGTTADDYIFTVESAYGCPRAKAAHKTITY</sequence>
<evidence type="ECO:0000256" key="1">
    <source>
        <dbReference type="ARBA" id="ARBA00022729"/>
    </source>
</evidence>
<dbReference type="SUPFAM" id="SSF50911">
    <property type="entry name" value="Mannose 6-phosphate receptor domain"/>
    <property type="match status" value="1"/>
</dbReference>
<accession>A0A2P6NKT5</accession>
<evidence type="ECO:0000313" key="4">
    <source>
        <dbReference type="EMBL" id="PRP84549.1"/>
    </source>
</evidence>
<dbReference type="InterPro" id="IPR009011">
    <property type="entry name" value="Man6P_isomerase_rcpt-bd_dom_sf"/>
</dbReference>